<protein>
    <submittedName>
        <fullName evidence="2">Uncharacterized protein</fullName>
    </submittedName>
</protein>
<comment type="caution">
    <text evidence="2">The sequence shown here is derived from an EMBL/GenBank/DDBJ whole genome shotgun (WGS) entry which is preliminary data.</text>
</comment>
<dbReference type="Proteomes" id="UP000245934">
    <property type="component" value="Unassembled WGS sequence"/>
</dbReference>
<sequence length="77" mass="8033">MKGITIFLILGLIALAFILPASAAGQGGNGKMLQSGGELGQNLGTCPNPDCPQEDCPFNQTPPRDGTGMQYGKNLKR</sequence>
<dbReference type="EMBL" id="QGMZ01000010">
    <property type="protein sequence ID" value="PWR75471.1"/>
    <property type="molecule type" value="Genomic_DNA"/>
</dbReference>
<keyword evidence="3" id="KW-1185">Reference proteome</keyword>
<name>A0A2V2NIN5_9EURY</name>
<evidence type="ECO:0000256" key="1">
    <source>
        <dbReference type="SAM" id="MobiDB-lite"/>
    </source>
</evidence>
<reference evidence="2 3" key="1">
    <citation type="submission" date="2018-05" db="EMBL/GenBank/DDBJ databases">
        <title>Draft genome of Methanospirillum stamsii Pt1.</title>
        <authorList>
            <person name="Dueholm M.S."/>
            <person name="Nielsen P.H."/>
            <person name="Bakmann L.F."/>
            <person name="Otzen D.E."/>
        </authorList>
    </citation>
    <scope>NUCLEOTIDE SEQUENCE [LARGE SCALE GENOMIC DNA]</scope>
    <source>
        <strain evidence="2 3">Pt1</strain>
    </source>
</reference>
<dbReference type="OrthoDB" id="117708at2157"/>
<dbReference type="GeneID" id="97609598"/>
<gene>
    <name evidence="2" type="ORF">DLD82_04915</name>
</gene>
<organism evidence="2 3">
    <name type="scientific">Methanospirillum stamsii</name>
    <dbReference type="NCBI Taxonomy" id="1277351"/>
    <lineage>
        <taxon>Archaea</taxon>
        <taxon>Methanobacteriati</taxon>
        <taxon>Methanobacteriota</taxon>
        <taxon>Stenosarchaea group</taxon>
        <taxon>Methanomicrobia</taxon>
        <taxon>Methanomicrobiales</taxon>
        <taxon>Methanospirillaceae</taxon>
        <taxon>Methanospirillum</taxon>
    </lineage>
</organism>
<dbReference type="AlphaFoldDB" id="A0A2V2NIN5"/>
<proteinExistence type="predicted"/>
<dbReference type="RefSeq" id="WP_109939990.1">
    <property type="nucleotide sequence ID" value="NZ_CP176366.1"/>
</dbReference>
<evidence type="ECO:0000313" key="3">
    <source>
        <dbReference type="Proteomes" id="UP000245934"/>
    </source>
</evidence>
<feature type="region of interest" description="Disordered" evidence="1">
    <location>
        <begin position="26"/>
        <end position="77"/>
    </location>
</feature>
<accession>A0A2V2NIN5</accession>
<evidence type="ECO:0000313" key="2">
    <source>
        <dbReference type="EMBL" id="PWR75471.1"/>
    </source>
</evidence>